<feature type="signal peptide" evidence="1">
    <location>
        <begin position="1"/>
        <end position="25"/>
    </location>
</feature>
<sequence>MPVTQRSVCALTMTILTSLPLRVFAAEVELQRWSCHTATGAAITHIQQEVTTSGKCTKLTDQKMLVTCISKSAEGNLIKLKKCKI</sequence>
<keyword evidence="4" id="KW-1185">Reference proteome</keyword>
<dbReference type="Proteomes" id="UP000503349">
    <property type="component" value="Chromosome 1"/>
</dbReference>
<evidence type="ECO:0000256" key="1">
    <source>
        <dbReference type="SAM" id="SignalP"/>
    </source>
</evidence>
<evidence type="ECO:0000313" key="4">
    <source>
        <dbReference type="Proteomes" id="UP000503349"/>
    </source>
</evidence>
<keyword evidence="1" id="KW-0732">Signal</keyword>
<evidence type="ECO:0000313" key="2">
    <source>
        <dbReference type="EMBL" id="KAF3707012.1"/>
    </source>
</evidence>
<dbReference type="EMBL" id="CM015712">
    <property type="protein sequence ID" value="KAF3707017.1"/>
    <property type="molecule type" value="Genomic_DNA"/>
</dbReference>
<reference evidence="4" key="2">
    <citation type="submission" date="2019-02" db="EMBL/GenBank/DDBJ databases">
        <title>Opniocepnalus argus Var Kimnra genome.</title>
        <authorList>
            <person name="Zhou C."/>
            <person name="Xiao S."/>
        </authorList>
    </citation>
    <scope>NUCLEOTIDE SEQUENCE [LARGE SCALE GENOMIC DNA]</scope>
</reference>
<dbReference type="EMBL" id="CM015712">
    <property type="protein sequence ID" value="KAF3707012.1"/>
    <property type="molecule type" value="Genomic_DNA"/>
</dbReference>
<evidence type="ECO:0000313" key="3">
    <source>
        <dbReference type="EMBL" id="KAF3707017.1"/>
    </source>
</evidence>
<gene>
    <name evidence="2" type="ORF">EXN66_Car000184</name>
    <name evidence="3" type="ORF">EXN66_Car000189</name>
</gene>
<reference evidence="2 4" key="1">
    <citation type="submission" date="2019-02" db="EMBL/GenBank/DDBJ databases">
        <title>Opniocepnalus argus genome.</title>
        <authorList>
            <person name="Zhou C."/>
            <person name="Xiao S."/>
        </authorList>
    </citation>
    <scope>NUCLEOTIDE SEQUENCE [LARGE SCALE GENOMIC DNA]</scope>
    <source>
        <strain evidence="2">OARG1902GOOAL</strain>
        <tissue evidence="2">Muscle</tissue>
    </source>
</reference>
<proteinExistence type="predicted"/>
<protein>
    <submittedName>
        <fullName evidence="2">Uncharacterized protein</fullName>
    </submittedName>
</protein>
<accession>A0A6G1QWL2</accession>
<organism evidence="2 4">
    <name type="scientific">Channa argus</name>
    <name type="common">Northern snakehead</name>
    <name type="synonym">Ophicephalus argus</name>
    <dbReference type="NCBI Taxonomy" id="215402"/>
    <lineage>
        <taxon>Eukaryota</taxon>
        <taxon>Metazoa</taxon>
        <taxon>Chordata</taxon>
        <taxon>Craniata</taxon>
        <taxon>Vertebrata</taxon>
        <taxon>Euteleostomi</taxon>
        <taxon>Actinopterygii</taxon>
        <taxon>Neopterygii</taxon>
        <taxon>Teleostei</taxon>
        <taxon>Neoteleostei</taxon>
        <taxon>Acanthomorphata</taxon>
        <taxon>Anabantaria</taxon>
        <taxon>Anabantiformes</taxon>
        <taxon>Channoidei</taxon>
        <taxon>Channidae</taxon>
        <taxon>Channa</taxon>
    </lineage>
</organism>
<feature type="chain" id="PRO_5036385022" evidence="1">
    <location>
        <begin position="26"/>
        <end position="85"/>
    </location>
</feature>
<name>A0A6G1QWL2_CHAAH</name>
<dbReference type="AlphaFoldDB" id="A0A6G1QWL2"/>